<sequence length="141" mass="16229">MSSKEQRNHGMSVEEIIKSIRGIIDDHNNTNKLSADDVLELTEVIDTQKEEIAPTSIESSTQDKLISENSARDTTNTFKQFAKTAKVVVQENKRPKVTTIEELVVEMMRPQLKKWLDENLPKLVQELVEKEIRRLIPDDKE</sequence>
<evidence type="ECO:0000313" key="1">
    <source>
        <dbReference type="EMBL" id="WPY00284.1"/>
    </source>
</evidence>
<name>A0ABZ0UW56_9RICK</name>
<dbReference type="EMBL" id="CP112932">
    <property type="protein sequence ID" value="WPY00284.1"/>
    <property type="molecule type" value="Genomic_DNA"/>
</dbReference>
<dbReference type="Proteomes" id="UP001326613">
    <property type="component" value="Chromosome"/>
</dbReference>
<protein>
    <submittedName>
        <fullName evidence="1">DUF2497 domain-containing protein</fullName>
    </submittedName>
</protein>
<accession>A0ABZ0UW56</accession>
<proteinExistence type="predicted"/>
<dbReference type="Pfam" id="PF10691">
    <property type="entry name" value="DUF2497"/>
    <property type="match status" value="1"/>
</dbReference>
<reference evidence="1 2" key="1">
    <citation type="submission" date="2022-10" db="EMBL/GenBank/DDBJ databases">
        <title>Host association and intracellularity evolved multiple times independently in the Rickettsiales.</title>
        <authorList>
            <person name="Castelli M."/>
            <person name="Nardi T."/>
            <person name="Gammuto L."/>
            <person name="Bellinzona G."/>
            <person name="Sabaneyeva E."/>
            <person name="Potekhin A."/>
            <person name="Serra V."/>
            <person name="Petroni G."/>
            <person name="Sassera D."/>
        </authorList>
    </citation>
    <scope>NUCLEOTIDE SEQUENCE [LARGE SCALE GENOMIC DNA]</scope>
    <source>
        <strain evidence="1 2">Kr 154-4</strain>
    </source>
</reference>
<gene>
    <name evidence="1" type="ORF">Trichorick_00156</name>
</gene>
<evidence type="ECO:0000313" key="2">
    <source>
        <dbReference type="Proteomes" id="UP001326613"/>
    </source>
</evidence>
<organism evidence="1 2">
    <name type="scientific">Candidatus Trichorickettsia mobilis</name>
    <dbReference type="NCBI Taxonomy" id="1346319"/>
    <lineage>
        <taxon>Bacteria</taxon>
        <taxon>Pseudomonadati</taxon>
        <taxon>Pseudomonadota</taxon>
        <taxon>Alphaproteobacteria</taxon>
        <taxon>Rickettsiales</taxon>
        <taxon>Rickettsiaceae</taxon>
        <taxon>Rickettsieae</taxon>
        <taxon>Candidatus Trichorickettsia</taxon>
    </lineage>
</organism>
<dbReference type="InterPro" id="IPR019632">
    <property type="entry name" value="DUF2497"/>
</dbReference>
<keyword evidence="2" id="KW-1185">Reference proteome</keyword>